<keyword evidence="6 8" id="KW-0482">Metalloprotease</keyword>
<evidence type="ECO:0000256" key="5">
    <source>
        <dbReference type="ARBA" id="ARBA00022833"/>
    </source>
</evidence>
<dbReference type="CDD" id="cd06455">
    <property type="entry name" value="M3A_TOP"/>
    <property type="match status" value="1"/>
</dbReference>
<keyword evidence="4 8" id="KW-0378">Hydrolase</keyword>
<dbReference type="InterPro" id="IPR024079">
    <property type="entry name" value="MetalloPept_cat_dom_sf"/>
</dbReference>
<evidence type="ECO:0000256" key="2">
    <source>
        <dbReference type="ARBA" id="ARBA00022670"/>
    </source>
</evidence>
<dbReference type="Gene3D" id="1.10.1370.10">
    <property type="entry name" value="Neurolysin, domain 3"/>
    <property type="match status" value="1"/>
</dbReference>
<dbReference type="Gene3D" id="1.20.1050.40">
    <property type="entry name" value="Endopeptidase. Chain P, domain 1"/>
    <property type="match status" value="1"/>
</dbReference>
<organism evidence="10">
    <name type="scientific">Psilocybe cubensis</name>
    <name type="common">Psychedelic mushroom</name>
    <name type="synonym">Stropharia cubensis</name>
    <dbReference type="NCBI Taxonomy" id="181762"/>
    <lineage>
        <taxon>Eukaryota</taxon>
        <taxon>Fungi</taxon>
        <taxon>Dikarya</taxon>
        <taxon>Basidiomycota</taxon>
        <taxon>Agaricomycotina</taxon>
        <taxon>Agaricomycetes</taxon>
        <taxon>Agaricomycetidae</taxon>
        <taxon>Agaricales</taxon>
        <taxon>Agaricineae</taxon>
        <taxon>Strophariaceae</taxon>
        <taxon>Psilocybe</taxon>
    </lineage>
</organism>
<gene>
    <name evidence="10" type="ORF">JR316_004259</name>
</gene>
<dbReference type="SUPFAM" id="SSF55486">
    <property type="entry name" value="Metalloproteases ('zincins'), catalytic domain"/>
    <property type="match status" value="1"/>
</dbReference>
<evidence type="ECO:0000256" key="4">
    <source>
        <dbReference type="ARBA" id="ARBA00022801"/>
    </source>
</evidence>
<dbReference type="InterPro" id="IPR045090">
    <property type="entry name" value="Pept_M3A_M3B"/>
</dbReference>
<evidence type="ECO:0000256" key="1">
    <source>
        <dbReference type="ARBA" id="ARBA00006040"/>
    </source>
</evidence>
<dbReference type="InterPro" id="IPR024077">
    <property type="entry name" value="Neurolysin/TOP_dom2"/>
</dbReference>
<sequence>MLSPFQEPVKWDHTPESLSEEADAAIARFKRALDNVASLKPEECNFESVFVFIESEQSTYNASIDVLTFYQNASGSQALREASSKADSRSRDFEVERSMRMDVFNAKIAAEKNIKAEEGKWEEIGLEGRRLVEKMVLEGKRAGLGLPSEKQDELKMLKKELSQATLEFMKNFNEENGSISFTKEELKGVPEGTLSGYSKRTVTSVNESGEEIETEQYIVSFKGPDYSPVMGFAENAATRKRIHEAVSSRLAVNVPIISKIINLRRKIALLLGYKNWADYVTDDRMIKSGKAVEEFLDGLATSLLPFGQKERDTLLAIKQADYASRNLPLDDAEKDKFYVWDNGYYGRLHTEQTLKIDAQAVKEHFPVEKVVPVVLEIYQDMFRVKFVRLEGANVQAYAVWEKDAADGETGLIGYTYLDLYPRPGKFSHIAVWPLVPGRILPSGQRQYPVNAMLANLASPNANTGAAALMRHHDVVMFFHEMGHVFHDLMSRTKYGRFHGTTGALDFVEMLENWCWEPKILKKISSHYQTGEPIPDELAESLAKSRLQDRGLFYLQQIFNSKYDLKVHYDCDQLGSPEAYTALWNKIYGETLPLDYDQECPGHCAFSHLASGYDVGYYGYQYSQVFAADMYATIFKSDPLDPSRAKLYREKILIPGSTRDELDILEEFLGRPPNNDAFKRQLFGSTG</sequence>
<comment type="caution">
    <text evidence="10">The sequence shown here is derived from an EMBL/GenBank/DDBJ whole genome shotgun (WGS) entry which is preliminary data.</text>
</comment>
<dbReference type="EMBL" id="JAFIQS010000004">
    <property type="protein sequence ID" value="KAG5169878.1"/>
    <property type="molecule type" value="Genomic_DNA"/>
</dbReference>
<dbReference type="InterPro" id="IPR001567">
    <property type="entry name" value="Pept_M3A_M3B_dom"/>
</dbReference>
<proteinExistence type="inferred from homology"/>
<dbReference type="PANTHER" id="PTHR11804">
    <property type="entry name" value="PROTEASE M3 THIMET OLIGOPEPTIDASE-RELATED"/>
    <property type="match status" value="1"/>
</dbReference>
<evidence type="ECO:0000256" key="8">
    <source>
        <dbReference type="RuleBase" id="RU003435"/>
    </source>
</evidence>
<protein>
    <recommendedName>
        <fullName evidence="9">Peptidase M3A/M3B catalytic domain-containing protein</fullName>
    </recommendedName>
</protein>
<comment type="cofactor">
    <cofactor evidence="8">
        <name>Zn(2+)</name>
        <dbReference type="ChEBI" id="CHEBI:29105"/>
    </cofactor>
    <text evidence="8">Binds 1 zinc ion.</text>
</comment>
<evidence type="ECO:0000259" key="9">
    <source>
        <dbReference type="Pfam" id="PF01432"/>
    </source>
</evidence>
<accession>A0A8H8CLJ9</accession>
<keyword evidence="5 8" id="KW-0862">Zinc</keyword>
<dbReference type="GO" id="GO:0006518">
    <property type="term" value="P:peptide metabolic process"/>
    <property type="evidence" value="ECO:0007669"/>
    <property type="project" value="TreeGrafter"/>
</dbReference>
<dbReference type="GO" id="GO:0004222">
    <property type="term" value="F:metalloendopeptidase activity"/>
    <property type="evidence" value="ECO:0007669"/>
    <property type="project" value="InterPro"/>
</dbReference>
<dbReference type="AlphaFoldDB" id="A0A8H8CLJ9"/>
<keyword evidence="2 8" id="KW-0645">Protease</keyword>
<comment type="similarity">
    <text evidence="1 8">Belongs to the peptidase M3 family.</text>
</comment>
<dbReference type="PANTHER" id="PTHR11804:SF84">
    <property type="entry name" value="SACCHAROLYSIN"/>
    <property type="match status" value="1"/>
</dbReference>
<name>A0A8H8CLJ9_PSICU</name>
<dbReference type="Pfam" id="PF01432">
    <property type="entry name" value="Peptidase_M3"/>
    <property type="match status" value="1"/>
</dbReference>
<comment type="function">
    <text evidence="7">Cleaves proteins, imported into the mitochondrion, to their mature size. While most mitochondrial precursor proteins are processed to the mature form in one step by mitochondrial processing peptidase (MPP), the sequential cleavage by MIP of an octapeptide after initial processing by MPP is a required step for a subgroup of nuclear-encoded precursor proteins destined for the matrix or the inner membrane.</text>
</comment>
<dbReference type="GO" id="GO:0046872">
    <property type="term" value="F:metal ion binding"/>
    <property type="evidence" value="ECO:0007669"/>
    <property type="project" value="UniProtKB-UniRule"/>
</dbReference>
<dbReference type="Gene3D" id="3.40.390.10">
    <property type="entry name" value="Collagenase (Catalytic Domain)"/>
    <property type="match status" value="1"/>
</dbReference>
<reference evidence="10" key="1">
    <citation type="submission" date="2021-02" db="EMBL/GenBank/DDBJ databases">
        <title>Psilocybe cubensis genome.</title>
        <authorList>
            <person name="Mckernan K.J."/>
            <person name="Crawford S."/>
            <person name="Trippe A."/>
            <person name="Kane L.T."/>
            <person name="Mclaughlin S."/>
        </authorList>
    </citation>
    <scope>NUCLEOTIDE SEQUENCE [LARGE SCALE GENOMIC DNA]</scope>
    <source>
        <strain evidence="10">MGC-MH-2018</strain>
    </source>
</reference>
<dbReference type="InterPro" id="IPR024080">
    <property type="entry name" value="Neurolysin/TOP_N"/>
</dbReference>
<evidence type="ECO:0000256" key="3">
    <source>
        <dbReference type="ARBA" id="ARBA00022723"/>
    </source>
</evidence>
<dbReference type="GO" id="GO:0006508">
    <property type="term" value="P:proteolysis"/>
    <property type="evidence" value="ECO:0007669"/>
    <property type="project" value="UniProtKB-KW"/>
</dbReference>
<evidence type="ECO:0000256" key="6">
    <source>
        <dbReference type="ARBA" id="ARBA00023049"/>
    </source>
</evidence>
<dbReference type="GO" id="GO:0005758">
    <property type="term" value="C:mitochondrial intermembrane space"/>
    <property type="evidence" value="ECO:0007669"/>
    <property type="project" value="TreeGrafter"/>
</dbReference>
<keyword evidence="3 8" id="KW-0479">Metal-binding</keyword>
<evidence type="ECO:0000313" key="10">
    <source>
        <dbReference type="EMBL" id="KAG5169878.1"/>
    </source>
</evidence>
<feature type="domain" description="Peptidase M3A/M3B catalytic" evidence="9">
    <location>
        <begin position="233"/>
        <end position="680"/>
    </location>
</feature>
<evidence type="ECO:0000256" key="7">
    <source>
        <dbReference type="ARBA" id="ARBA00025208"/>
    </source>
</evidence>